<dbReference type="PANTHER" id="PTHR42673:SF21">
    <property type="entry name" value="GLUTATHIONE S-TRANSFERASE YFCF"/>
    <property type="match status" value="1"/>
</dbReference>
<dbReference type="GO" id="GO:0004364">
    <property type="term" value="F:glutathione transferase activity"/>
    <property type="evidence" value="ECO:0007669"/>
    <property type="project" value="TreeGrafter"/>
</dbReference>
<dbReference type="SUPFAM" id="SSF47616">
    <property type="entry name" value="GST C-terminal domain-like"/>
    <property type="match status" value="1"/>
</dbReference>
<organism evidence="3 4">
    <name type="scientific">Pseudoxanthomonas dokdonensis</name>
    <dbReference type="NCBI Taxonomy" id="344882"/>
    <lineage>
        <taxon>Bacteria</taxon>
        <taxon>Pseudomonadati</taxon>
        <taxon>Pseudomonadota</taxon>
        <taxon>Gammaproteobacteria</taxon>
        <taxon>Lysobacterales</taxon>
        <taxon>Lysobacteraceae</taxon>
        <taxon>Pseudoxanthomonas</taxon>
    </lineage>
</organism>
<evidence type="ECO:0000313" key="3">
    <source>
        <dbReference type="EMBL" id="KRG68783.1"/>
    </source>
</evidence>
<evidence type="ECO:0000313" key="4">
    <source>
        <dbReference type="Proteomes" id="UP000052052"/>
    </source>
</evidence>
<protein>
    <submittedName>
        <fullName evidence="3">Glutathione S-transferase</fullName>
    </submittedName>
</protein>
<dbReference type="EMBL" id="LDJL01000011">
    <property type="protein sequence ID" value="KRG68783.1"/>
    <property type="molecule type" value="Genomic_DNA"/>
</dbReference>
<proteinExistence type="predicted"/>
<dbReference type="GO" id="GO:0006559">
    <property type="term" value="P:L-phenylalanine catabolic process"/>
    <property type="evidence" value="ECO:0007669"/>
    <property type="project" value="TreeGrafter"/>
</dbReference>
<dbReference type="InterPro" id="IPR004046">
    <property type="entry name" value="GST_C"/>
</dbReference>
<dbReference type="GO" id="GO:0016034">
    <property type="term" value="F:maleylacetoacetate isomerase activity"/>
    <property type="evidence" value="ECO:0007669"/>
    <property type="project" value="TreeGrafter"/>
</dbReference>
<dbReference type="InterPro" id="IPR040079">
    <property type="entry name" value="Glutathione_S-Trfase"/>
</dbReference>
<dbReference type="Proteomes" id="UP000052052">
    <property type="component" value="Unassembled WGS sequence"/>
</dbReference>
<dbReference type="SFLD" id="SFLDG00358">
    <property type="entry name" value="Main_(cytGST)"/>
    <property type="match status" value="1"/>
</dbReference>
<dbReference type="STRING" id="344882.ABB29_09810"/>
<dbReference type="InterPro" id="IPR036249">
    <property type="entry name" value="Thioredoxin-like_sf"/>
</dbReference>
<evidence type="ECO:0000259" key="2">
    <source>
        <dbReference type="PROSITE" id="PS50405"/>
    </source>
</evidence>
<gene>
    <name evidence="3" type="ORF">ABB29_09810</name>
</gene>
<dbReference type="PANTHER" id="PTHR42673">
    <property type="entry name" value="MALEYLACETOACETATE ISOMERASE"/>
    <property type="match status" value="1"/>
</dbReference>
<dbReference type="Gene3D" id="3.40.30.10">
    <property type="entry name" value="Glutaredoxin"/>
    <property type="match status" value="1"/>
</dbReference>
<dbReference type="Gene3D" id="1.20.1050.10">
    <property type="match status" value="1"/>
</dbReference>
<accession>A0A0R0CGA5</accession>
<dbReference type="InterPro" id="IPR010987">
    <property type="entry name" value="Glutathione-S-Trfase_C-like"/>
</dbReference>
<feature type="domain" description="GST N-terminal" evidence="1">
    <location>
        <begin position="3"/>
        <end position="81"/>
    </location>
</feature>
<name>A0A0R0CGA5_9GAMM</name>
<feature type="domain" description="GST C-terminal" evidence="2">
    <location>
        <begin position="86"/>
        <end position="218"/>
    </location>
</feature>
<dbReference type="SUPFAM" id="SSF52833">
    <property type="entry name" value="Thioredoxin-like"/>
    <property type="match status" value="1"/>
</dbReference>
<dbReference type="RefSeq" id="WP_057658583.1">
    <property type="nucleotide sequence ID" value="NZ_LDJL01000011.1"/>
</dbReference>
<keyword evidence="4" id="KW-1185">Reference proteome</keyword>
<dbReference type="CDD" id="cd00299">
    <property type="entry name" value="GST_C_family"/>
    <property type="match status" value="1"/>
</dbReference>
<sequence length="250" mass="28669">MTSQYTIIGNPLSPYVRKVLVCMDLKGLAYRLDPIAPFVGNEEFSRISPLRRIPVLIDGELVLNDSTVICEYLQDAHPQAPVYPADPRQRARVRWLEEYCDSRLGEVIIRRMFFEKGLKRFLFNQSTDEAVFAKARDRELPQALDYLQSQLPEQGWITGDLSMADITIASFFRNASFVRYQVDAQRWPRVAVLLQRAWALPAFERLARIEERIARTPLPQQREVLTELGVDLTEHTLGDGSPRPGVMSGY</sequence>
<dbReference type="CDD" id="cd00570">
    <property type="entry name" value="GST_N_family"/>
    <property type="match status" value="1"/>
</dbReference>
<dbReference type="SFLD" id="SFLDS00019">
    <property type="entry name" value="Glutathione_Transferase_(cytos"/>
    <property type="match status" value="1"/>
</dbReference>
<reference evidence="3 4" key="1">
    <citation type="submission" date="2015-05" db="EMBL/GenBank/DDBJ databases">
        <title>Genome sequencing and analysis of members of genus Stenotrophomonas.</title>
        <authorList>
            <person name="Patil P.P."/>
            <person name="Midha S."/>
            <person name="Patil P.B."/>
        </authorList>
    </citation>
    <scope>NUCLEOTIDE SEQUENCE [LARGE SCALE GENOMIC DNA]</scope>
    <source>
        <strain evidence="3 4">DSM 21858</strain>
    </source>
</reference>
<dbReference type="Pfam" id="PF13417">
    <property type="entry name" value="GST_N_3"/>
    <property type="match status" value="1"/>
</dbReference>
<dbReference type="PROSITE" id="PS50405">
    <property type="entry name" value="GST_CTER"/>
    <property type="match status" value="1"/>
</dbReference>
<dbReference type="OrthoDB" id="9782992at2"/>
<dbReference type="GO" id="GO:0006749">
    <property type="term" value="P:glutathione metabolic process"/>
    <property type="evidence" value="ECO:0007669"/>
    <property type="project" value="TreeGrafter"/>
</dbReference>
<dbReference type="AlphaFoldDB" id="A0A0R0CGA5"/>
<dbReference type="InterPro" id="IPR036282">
    <property type="entry name" value="Glutathione-S-Trfase_C_sf"/>
</dbReference>
<dbReference type="PATRIC" id="fig|344882.3.peg.330"/>
<dbReference type="InterPro" id="IPR004045">
    <property type="entry name" value="Glutathione_S-Trfase_N"/>
</dbReference>
<comment type="caution">
    <text evidence="3">The sequence shown here is derived from an EMBL/GenBank/DDBJ whole genome shotgun (WGS) entry which is preliminary data.</text>
</comment>
<dbReference type="Pfam" id="PF14497">
    <property type="entry name" value="GST_C_3"/>
    <property type="match status" value="1"/>
</dbReference>
<evidence type="ECO:0000259" key="1">
    <source>
        <dbReference type="PROSITE" id="PS50404"/>
    </source>
</evidence>
<keyword evidence="3" id="KW-0808">Transferase</keyword>
<dbReference type="PROSITE" id="PS50404">
    <property type="entry name" value="GST_NTER"/>
    <property type="match status" value="1"/>
</dbReference>